<comment type="similarity">
    <text evidence="2 7">Belongs to the aspartate/ornithine carbamoyltransferase superfamily. ATCase family.</text>
</comment>
<feature type="binding site" evidence="7">
    <location>
        <position position="49"/>
    </location>
    <ligand>
        <name>carbamoyl phosphate</name>
        <dbReference type="ChEBI" id="CHEBI:58228"/>
    </ligand>
</feature>
<feature type="binding site" evidence="7">
    <location>
        <position position="210"/>
    </location>
    <ligand>
        <name>L-aspartate</name>
        <dbReference type="ChEBI" id="CHEBI:29991"/>
    </ligand>
</feature>
<feature type="binding site" evidence="7">
    <location>
        <position position="125"/>
    </location>
    <ligand>
        <name>carbamoyl phosphate</name>
        <dbReference type="ChEBI" id="CHEBI:58228"/>
    </ligand>
</feature>
<feature type="domain" description="Aspartate/ornithine carbamoyltransferase Asp/Orn-binding" evidence="8">
    <location>
        <begin position="145"/>
        <end position="289"/>
    </location>
</feature>
<dbReference type="GO" id="GO:0006520">
    <property type="term" value="P:amino acid metabolic process"/>
    <property type="evidence" value="ECO:0007669"/>
    <property type="project" value="InterPro"/>
</dbReference>
<dbReference type="GO" id="GO:0006207">
    <property type="term" value="P:'de novo' pyrimidine nucleobase biosynthetic process"/>
    <property type="evidence" value="ECO:0007669"/>
    <property type="project" value="InterPro"/>
</dbReference>
<dbReference type="Pfam" id="PF00185">
    <property type="entry name" value="OTCace"/>
    <property type="match status" value="1"/>
</dbReference>
<protein>
    <recommendedName>
        <fullName evidence="7">Aspartate carbamoyltransferase</fullName>
        <ecNumber evidence="7">2.1.3.2</ecNumber>
    </recommendedName>
    <alternativeName>
        <fullName evidence="7">Aspartate transcarbamylase</fullName>
        <shortName evidence="7">ATCase</shortName>
    </alternativeName>
</protein>
<feature type="binding site" evidence="7">
    <location>
        <position position="76"/>
    </location>
    <ligand>
        <name>L-aspartate</name>
        <dbReference type="ChEBI" id="CHEBI:29991"/>
    </ligand>
</feature>
<dbReference type="InterPro" id="IPR006130">
    <property type="entry name" value="Asp/Orn_carbamoylTrfase"/>
</dbReference>
<reference evidence="11" key="1">
    <citation type="submission" date="2017-12" db="EMBL/GenBank/DDBJ databases">
        <title>FDA dAtabase for Regulatory Grade micrObial Sequences (FDA-ARGOS): Supporting development and validation of Infectious Disease Dx tests.</title>
        <authorList>
            <person name="Hoffmann M."/>
            <person name="Allard M."/>
            <person name="Evans P."/>
            <person name="Brown E."/>
            <person name="Tallon L."/>
            <person name="Sadzewicz L."/>
            <person name="Sengamalay N."/>
            <person name="Ott S."/>
            <person name="Godinez A."/>
            <person name="Nagaraj S."/>
            <person name="Vavikolanu K."/>
            <person name="Aluvathingal J."/>
            <person name="Nadendla S."/>
            <person name="Sichtig H."/>
        </authorList>
    </citation>
    <scope>NUCLEOTIDE SEQUENCE [LARGE SCALE GENOMIC DNA]</scope>
    <source>
        <strain evidence="11">FDAARGOS_249</strain>
    </source>
</reference>
<dbReference type="RefSeq" id="WP_083070053.1">
    <property type="nucleotide sequence ID" value="NZ_JALXKY010000003.1"/>
</dbReference>
<organism evidence="10 11">
    <name type="scientific">Aerococcus viridans</name>
    <dbReference type="NCBI Taxonomy" id="1377"/>
    <lineage>
        <taxon>Bacteria</taxon>
        <taxon>Bacillati</taxon>
        <taxon>Bacillota</taxon>
        <taxon>Bacilli</taxon>
        <taxon>Lactobacillales</taxon>
        <taxon>Aerococcaceae</taxon>
        <taxon>Aerococcus</taxon>
    </lineage>
</organism>
<dbReference type="Gene3D" id="3.40.50.1370">
    <property type="entry name" value="Aspartate/ornithine carbamoyltransferase"/>
    <property type="match status" value="2"/>
</dbReference>
<feature type="binding site" evidence="7">
    <location>
        <position position="48"/>
    </location>
    <ligand>
        <name>carbamoyl phosphate</name>
        <dbReference type="ChEBI" id="CHEBI:58228"/>
    </ligand>
</feature>
<name>A0A2J9PPP4_9LACT</name>
<evidence type="ECO:0000259" key="8">
    <source>
        <dbReference type="Pfam" id="PF00185"/>
    </source>
</evidence>
<dbReference type="SUPFAM" id="SSF53671">
    <property type="entry name" value="Aspartate/ornithine carbamoyltransferase"/>
    <property type="match status" value="1"/>
</dbReference>
<comment type="pathway">
    <text evidence="1 7">Pyrimidine metabolism; UMP biosynthesis via de novo pathway; (S)-dihydroorotate from bicarbonate: step 2/3.</text>
</comment>
<dbReference type="InterPro" id="IPR006131">
    <property type="entry name" value="Asp_carbamoyltransf_Asp/Orn-bd"/>
</dbReference>
<dbReference type="Pfam" id="PF02729">
    <property type="entry name" value="OTCace_N"/>
    <property type="match status" value="1"/>
</dbReference>
<comment type="subunit">
    <text evidence="7">Heterododecamer (2C3:3R2) of six catalytic PyrB chains organized as two trimers (C3), and six regulatory PyrI chains organized as three dimers (R2).</text>
</comment>
<dbReference type="NCBIfam" id="NF002032">
    <property type="entry name" value="PRK00856.1"/>
    <property type="match status" value="1"/>
</dbReference>
<dbReference type="EMBL" id="NBTM02000001">
    <property type="protein sequence ID" value="PNL92313.1"/>
    <property type="molecule type" value="Genomic_DNA"/>
</dbReference>
<evidence type="ECO:0000256" key="7">
    <source>
        <dbReference type="HAMAP-Rule" id="MF_00001"/>
    </source>
</evidence>
<evidence type="ECO:0000313" key="10">
    <source>
        <dbReference type="EMBL" id="PNL92313.1"/>
    </source>
</evidence>
<feature type="binding site" evidence="7">
    <location>
        <position position="128"/>
    </location>
    <ligand>
        <name>carbamoyl phosphate</name>
        <dbReference type="ChEBI" id="CHEBI:58228"/>
    </ligand>
</feature>
<comment type="caution">
    <text evidence="10">The sequence shown here is derived from an EMBL/GenBank/DDBJ whole genome shotgun (WGS) entry which is preliminary data.</text>
</comment>
<dbReference type="Proteomes" id="UP000192813">
    <property type="component" value="Unassembled WGS sequence"/>
</dbReference>
<evidence type="ECO:0000256" key="4">
    <source>
        <dbReference type="ARBA" id="ARBA00022975"/>
    </source>
</evidence>
<dbReference type="FunFam" id="3.40.50.1370:FF:000011">
    <property type="entry name" value="Aspartate carbamoyltransferase"/>
    <property type="match status" value="1"/>
</dbReference>
<proteinExistence type="inferred from homology"/>
<feature type="binding site" evidence="7">
    <location>
        <position position="253"/>
    </location>
    <ligand>
        <name>carbamoyl phosphate</name>
        <dbReference type="ChEBI" id="CHEBI:58228"/>
    </ligand>
</feature>
<comment type="function">
    <text evidence="5 7">Catalyzes the condensation of carbamoyl phosphate and aspartate to form carbamoyl aspartate and inorganic phosphate, the committed step in the de novo pyrimidine nucleotide biosynthesis pathway.</text>
</comment>
<dbReference type="GO" id="GO:0016597">
    <property type="term" value="F:amino acid binding"/>
    <property type="evidence" value="ECO:0007669"/>
    <property type="project" value="InterPro"/>
</dbReference>
<dbReference type="AlphaFoldDB" id="A0A2J9PPP4"/>
<dbReference type="InterPro" id="IPR036901">
    <property type="entry name" value="Asp/Orn_carbamoylTrfase_sf"/>
</dbReference>
<dbReference type="InterPro" id="IPR002082">
    <property type="entry name" value="Asp_carbamoyltransf"/>
</dbReference>
<dbReference type="GO" id="GO:0005829">
    <property type="term" value="C:cytosol"/>
    <property type="evidence" value="ECO:0007669"/>
    <property type="project" value="TreeGrafter"/>
</dbReference>
<evidence type="ECO:0000256" key="3">
    <source>
        <dbReference type="ARBA" id="ARBA00022679"/>
    </source>
</evidence>
<evidence type="ECO:0000256" key="2">
    <source>
        <dbReference type="ARBA" id="ARBA00008896"/>
    </source>
</evidence>
<dbReference type="PANTHER" id="PTHR45753:SF6">
    <property type="entry name" value="ASPARTATE CARBAMOYLTRANSFERASE"/>
    <property type="match status" value="1"/>
</dbReference>
<dbReference type="PROSITE" id="PS00097">
    <property type="entry name" value="CARBAMOYLTRANSFERASE"/>
    <property type="match status" value="1"/>
</dbReference>
<dbReference type="NCBIfam" id="TIGR00670">
    <property type="entry name" value="asp_carb_tr"/>
    <property type="match status" value="1"/>
</dbReference>
<dbReference type="PANTHER" id="PTHR45753">
    <property type="entry name" value="ORNITHINE CARBAMOYLTRANSFERASE, MITOCHONDRIAL"/>
    <property type="match status" value="1"/>
</dbReference>
<keyword evidence="3 7" id="KW-0808">Transferase</keyword>
<dbReference type="GO" id="GO:0004070">
    <property type="term" value="F:aspartate carbamoyltransferase activity"/>
    <property type="evidence" value="ECO:0007669"/>
    <property type="project" value="UniProtKB-UniRule"/>
</dbReference>
<feature type="domain" description="Aspartate/ornithine carbamoyltransferase carbamoyl-P binding" evidence="9">
    <location>
        <begin position="2"/>
        <end position="138"/>
    </location>
</feature>
<dbReference type="HAMAP" id="MF_00001">
    <property type="entry name" value="Asp_carb_tr"/>
    <property type="match status" value="1"/>
</dbReference>
<dbReference type="GO" id="GO:0044205">
    <property type="term" value="P:'de novo' UMP biosynthetic process"/>
    <property type="evidence" value="ECO:0007669"/>
    <property type="project" value="UniProtKB-UniRule"/>
</dbReference>
<comment type="catalytic activity">
    <reaction evidence="6 7">
        <text>carbamoyl phosphate + L-aspartate = N-carbamoyl-L-aspartate + phosphate + H(+)</text>
        <dbReference type="Rhea" id="RHEA:20013"/>
        <dbReference type="ChEBI" id="CHEBI:15378"/>
        <dbReference type="ChEBI" id="CHEBI:29991"/>
        <dbReference type="ChEBI" id="CHEBI:32814"/>
        <dbReference type="ChEBI" id="CHEBI:43474"/>
        <dbReference type="ChEBI" id="CHEBI:58228"/>
        <dbReference type="EC" id="2.1.3.2"/>
    </reaction>
</comment>
<dbReference type="PRINTS" id="PR00100">
    <property type="entry name" value="AOTCASE"/>
</dbReference>
<evidence type="ECO:0000256" key="5">
    <source>
        <dbReference type="ARBA" id="ARBA00043884"/>
    </source>
</evidence>
<gene>
    <name evidence="7" type="primary">pyrB</name>
    <name evidence="10" type="ORF">A6J77_008745</name>
</gene>
<evidence type="ECO:0000259" key="9">
    <source>
        <dbReference type="Pfam" id="PF02729"/>
    </source>
</evidence>
<evidence type="ECO:0000256" key="6">
    <source>
        <dbReference type="ARBA" id="ARBA00048859"/>
    </source>
</evidence>
<feature type="binding site" evidence="7">
    <location>
        <position position="158"/>
    </location>
    <ligand>
        <name>L-aspartate</name>
        <dbReference type="ChEBI" id="CHEBI:29991"/>
    </ligand>
</feature>
<evidence type="ECO:0000256" key="1">
    <source>
        <dbReference type="ARBA" id="ARBA00004852"/>
    </source>
</evidence>
<dbReference type="UniPathway" id="UPA00070">
    <property type="reaction ID" value="UER00116"/>
</dbReference>
<dbReference type="PRINTS" id="PR00101">
    <property type="entry name" value="ATCASE"/>
</dbReference>
<evidence type="ECO:0000313" key="11">
    <source>
        <dbReference type="Proteomes" id="UP000192813"/>
    </source>
</evidence>
<feature type="binding site" evidence="7">
    <location>
        <position position="98"/>
    </location>
    <ligand>
        <name>carbamoyl phosphate</name>
        <dbReference type="ChEBI" id="CHEBI:58228"/>
    </ligand>
</feature>
<accession>A0A2J9PPP4</accession>
<dbReference type="EC" id="2.1.3.2" evidence="7"/>
<sequence length="303" mass="34997">MRHFLSVEQFTNEEFMMLVRRASDFKHGRDSFKSDRTIVNMFFENSTRTKMSFEMAEHKIGMHQMNFDVTTSSVNKGESLYDSVLTMQAIGADVVVIRHPDANYPDQLVNLDVQVVNAGSGAGQHPSQSLLDIMTIYEEFGDFRDLNIAIIGDIMYSRVAVSNMMMLNQLGANVIFAGPDQYFDKRYEKYGEWMSVDDAVKRADVVMMLRVQLERHPNGDKPFEKADYHEQFGLTRERFQTMKDHAIIMHPAPVNRDVEIADELIECEKSRIVSQMSNGVYARIAILEWVLKGRYDELNNHKW</sequence>
<feature type="binding site" evidence="7">
    <location>
        <position position="252"/>
    </location>
    <ligand>
        <name>carbamoyl phosphate</name>
        <dbReference type="ChEBI" id="CHEBI:58228"/>
    </ligand>
</feature>
<keyword evidence="4 7" id="KW-0665">Pyrimidine biosynthesis</keyword>
<dbReference type="InterPro" id="IPR006132">
    <property type="entry name" value="Asp/Orn_carbamoyltranf_P-bd"/>
</dbReference>